<evidence type="ECO:0000313" key="1">
    <source>
        <dbReference type="EMBL" id="ODQ76300.1"/>
    </source>
</evidence>
<keyword evidence="2" id="KW-1185">Reference proteome</keyword>
<dbReference type="Proteomes" id="UP000094385">
    <property type="component" value="Unassembled WGS sequence"/>
</dbReference>
<sequence length="173" mass="19842">MFACDTDDTELDGSAISRAFRKSCTLKLFQSLVISLLFTIPGEYREEDVEIRTETIFILNQYLHFHKAIAGPLAFDAGILQYFVEYIMATERYDLTRLEVLSNMNEEQGDEQMFTIMSRLYIIPEYNRLITESPDFRRAWSAITQLENATSGITAQILNILSTTYDGDGFDSD</sequence>
<dbReference type="EMBL" id="KV454289">
    <property type="protein sequence ID" value="ODQ76300.1"/>
    <property type="molecule type" value="Genomic_DNA"/>
</dbReference>
<organism evidence="1 2">
    <name type="scientific">Lipomyces starkeyi NRRL Y-11557</name>
    <dbReference type="NCBI Taxonomy" id="675824"/>
    <lineage>
        <taxon>Eukaryota</taxon>
        <taxon>Fungi</taxon>
        <taxon>Dikarya</taxon>
        <taxon>Ascomycota</taxon>
        <taxon>Saccharomycotina</taxon>
        <taxon>Lipomycetes</taxon>
        <taxon>Lipomycetales</taxon>
        <taxon>Lipomycetaceae</taxon>
        <taxon>Lipomyces</taxon>
    </lineage>
</organism>
<protein>
    <submittedName>
        <fullName evidence="1">Uncharacterized protein</fullName>
    </submittedName>
</protein>
<reference evidence="1 2" key="1">
    <citation type="journal article" date="2016" name="Proc. Natl. Acad. Sci. U.S.A.">
        <title>Comparative genomics of biotechnologically important yeasts.</title>
        <authorList>
            <person name="Riley R."/>
            <person name="Haridas S."/>
            <person name="Wolfe K.H."/>
            <person name="Lopes M.R."/>
            <person name="Hittinger C.T."/>
            <person name="Goeker M."/>
            <person name="Salamov A.A."/>
            <person name="Wisecaver J.H."/>
            <person name="Long T.M."/>
            <person name="Calvey C.H."/>
            <person name="Aerts A.L."/>
            <person name="Barry K.W."/>
            <person name="Choi C."/>
            <person name="Clum A."/>
            <person name="Coughlan A.Y."/>
            <person name="Deshpande S."/>
            <person name="Douglass A.P."/>
            <person name="Hanson S.J."/>
            <person name="Klenk H.-P."/>
            <person name="LaButti K.M."/>
            <person name="Lapidus A."/>
            <person name="Lindquist E.A."/>
            <person name="Lipzen A.M."/>
            <person name="Meier-Kolthoff J.P."/>
            <person name="Ohm R.A."/>
            <person name="Otillar R.P."/>
            <person name="Pangilinan J.L."/>
            <person name="Peng Y."/>
            <person name="Rokas A."/>
            <person name="Rosa C.A."/>
            <person name="Scheuner C."/>
            <person name="Sibirny A.A."/>
            <person name="Slot J.C."/>
            <person name="Stielow J.B."/>
            <person name="Sun H."/>
            <person name="Kurtzman C.P."/>
            <person name="Blackwell M."/>
            <person name="Grigoriev I.V."/>
            <person name="Jeffries T.W."/>
        </authorList>
    </citation>
    <scope>NUCLEOTIDE SEQUENCE [LARGE SCALE GENOMIC DNA]</scope>
    <source>
        <strain evidence="1 2">NRRL Y-11557</strain>
    </source>
</reference>
<dbReference type="OrthoDB" id="10346108at2759"/>
<name>A0A1E3QF98_LIPST</name>
<dbReference type="AlphaFoldDB" id="A0A1E3QF98"/>
<accession>A0A1E3QF98</accession>
<evidence type="ECO:0000313" key="2">
    <source>
        <dbReference type="Proteomes" id="UP000094385"/>
    </source>
</evidence>
<proteinExistence type="predicted"/>
<gene>
    <name evidence="1" type="ORF">LIPSTDRAFT_129194</name>
</gene>